<dbReference type="InterPro" id="IPR025333">
    <property type="entry name" value="DUF4239"/>
</dbReference>
<accession>B2IDQ7</accession>
<dbReference type="STRING" id="395963.Bind_1867"/>
<dbReference type="Pfam" id="PF14023">
    <property type="entry name" value="Bestrophin-like"/>
    <property type="match status" value="1"/>
</dbReference>
<feature type="transmembrane region" description="Helical" evidence="1">
    <location>
        <begin position="180"/>
        <end position="200"/>
    </location>
</feature>
<proteinExistence type="predicted"/>
<feature type="transmembrane region" description="Helical" evidence="1">
    <location>
        <begin position="48"/>
        <end position="66"/>
    </location>
</feature>
<keyword evidence="1" id="KW-0812">Transmembrane</keyword>
<dbReference type="AlphaFoldDB" id="B2IDQ7"/>
<dbReference type="eggNOG" id="ENOG502Z8P1">
    <property type="taxonomic scope" value="Bacteria"/>
</dbReference>
<evidence type="ECO:0000313" key="2">
    <source>
        <dbReference type="EMBL" id="ACB95491.1"/>
    </source>
</evidence>
<organism evidence="2 3">
    <name type="scientific">Beijerinckia indica subsp. indica (strain ATCC 9039 / DSM 1715 / NCIMB 8712)</name>
    <dbReference type="NCBI Taxonomy" id="395963"/>
    <lineage>
        <taxon>Bacteria</taxon>
        <taxon>Pseudomonadati</taxon>
        <taxon>Pseudomonadota</taxon>
        <taxon>Alphaproteobacteria</taxon>
        <taxon>Hyphomicrobiales</taxon>
        <taxon>Beijerinckiaceae</taxon>
        <taxon>Beijerinckia</taxon>
    </lineage>
</organism>
<dbReference type="KEGG" id="bid:Bind_1867"/>
<feature type="transmembrane region" description="Helical" evidence="1">
    <location>
        <begin position="212"/>
        <end position="228"/>
    </location>
</feature>
<feature type="transmembrane region" description="Helical" evidence="1">
    <location>
        <begin position="7"/>
        <end position="28"/>
    </location>
</feature>
<protein>
    <recommendedName>
        <fullName evidence="4">DUF4239 domain-containing protein</fullName>
    </recommendedName>
</protein>
<dbReference type="EMBL" id="CP001016">
    <property type="protein sequence ID" value="ACB95491.1"/>
    <property type="molecule type" value="Genomic_DNA"/>
</dbReference>
<keyword evidence="1" id="KW-1133">Transmembrane helix</keyword>
<dbReference type="RefSeq" id="WP_012384848.1">
    <property type="nucleotide sequence ID" value="NC_010581.1"/>
</dbReference>
<name>B2IDQ7_BEII9</name>
<reference evidence="2 3" key="2">
    <citation type="journal article" date="2010" name="J. Bacteriol.">
        <title>Complete genome sequence of Beijerinckia indica subsp. indica.</title>
        <authorList>
            <person name="Tamas I."/>
            <person name="Dedysh S.N."/>
            <person name="Liesack W."/>
            <person name="Stott M.B."/>
            <person name="Alam M."/>
            <person name="Murrell J.C."/>
            <person name="Dunfield P.F."/>
        </authorList>
    </citation>
    <scope>NUCLEOTIDE SEQUENCE [LARGE SCALE GENOMIC DNA]</scope>
    <source>
        <strain evidence="3">ATCC 9039 / DSM 1715 / NCIMB 8712</strain>
    </source>
</reference>
<evidence type="ECO:0008006" key="4">
    <source>
        <dbReference type="Google" id="ProtNLM"/>
    </source>
</evidence>
<gene>
    <name evidence="2" type="ordered locus">Bind_1867</name>
</gene>
<evidence type="ECO:0000256" key="1">
    <source>
        <dbReference type="SAM" id="Phobius"/>
    </source>
</evidence>
<sequence>MIDFSAYSLGSIFAASLIVLLIACELGHHFGLRSKEEGQISTLEASMLGLLALMISFTFSMSLTRFDARREAVLMEANAIGTAALRARLLPESHATQSLKLLREYVQIRLDITAQEKYTPPAQLDGAIARSNAIQAALWAQVKPVIAKDNAMVPTGLYIQGLNEMFDAQEKRLTALRNRVPNIVFLGLYGIATVAIGFMGYASSATEKRWRIPAYIMIFLVAAVILLIEDIDRPGVGFVSVSQQPMRDTADALASYSTEIDGSVPQQ</sequence>
<reference evidence="3" key="1">
    <citation type="submission" date="2008-03" db="EMBL/GenBank/DDBJ databases">
        <title>Complete sequence of chromosome of Beijerinckia indica subsp. indica ATCC 9039.</title>
        <authorList>
            <consortium name="US DOE Joint Genome Institute"/>
            <person name="Copeland A."/>
            <person name="Lucas S."/>
            <person name="Lapidus A."/>
            <person name="Glavina del Rio T."/>
            <person name="Dalin E."/>
            <person name="Tice H."/>
            <person name="Bruce D."/>
            <person name="Goodwin L."/>
            <person name="Pitluck S."/>
            <person name="LaButti K."/>
            <person name="Schmutz J."/>
            <person name="Larimer F."/>
            <person name="Land M."/>
            <person name="Hauser L."/>
            <person name="Kyrpides N."/>
            <person name="Mikhailova N."/>
            <person name="Dunfield P.F."/>
            <person name="Dedysh S.N."/>
            <person name="Liesack W."/>
            <person name="Saw J.H."/>
            <person name="Alam M."/>
            <person name="Chen Y."/>
            <person name="Murrell J.C."/>
            <person name="Richardson P."/>
        </authorList>
    </citation>
    <scope>NUCLEOTIDE SEQUENCE [LARGE SCALE GENOMIC DNA]</scope>
    <source>
        <strain evidence="3">ATCC 9039 / DSM 1715 / NCIMB 8712</strain>
    </source>
</reference>
<dbReference type="HOGENOM" id="CLU_086345_0_0_5"/>
<dbReference type="Proteomes" id="UP000001695">
    <property type="component" value="Chromosome"/>
</dbReference>
<keyword evidence="3" id="KW-1185">Reference proteome</keyword>
<evidence type="ECO:0000313" key="3">
    <source>
        <dbReference type="Proteomes" id="UP000001695"/>
    </source>
</evidence>
<dbReference type="OrthoDB" id="272864at2"/>
<keyword evidence="1" id="KW-0472">Membrane</keyword>